<dbReference type="Gene3D" id="1.10.720.30">
    <property type="entry name" value="SAP domain"/>
    <property type="match status" value="1"/>
</dbReference>
<evidence type="ECO:0000313" key="4">
    <source>
        <dbReference type="Proteomes" id="UP000018817"/>
    </source>
</evidence>
<dbReference type="EMBL" id="KI669595">
    <property type="protein sequence ID" value="ETN06643.1"/>
    <property type="molecule type" value="Genomic_DNA"/>
</dbReference>
<dbReference type="OMA" id="HERYIAI"/>
<evidence type="ECO:0000256" key="1">
    <source>
        <dbReference type="SAM" id="MobiDB-lite"/>
    </source>
</evidence>
<dbReference type="SUPFAM" id="SSF68906">
    <property type="entry name" value="SAP domain"/>
    <property type="match status" value="1"/>
</dbReference>
<evidence type="ECO:0000259" key="2">
    <source>
        <dbReference type="PROSITE" id="PS50800"/>
    </source>
</evidence>
<accession>W2Q098</accession>
<dbReference type="RefSeq" id="XP_008908135.1">
    <property type="nucleotide sequence ID" value="XM_008909887.1"/>
</dbReference>
<dbReference type="VEuPathDB" id="FungiDB:PPTG_12710"/>
<evidence type="ECO:0000313" key="3">
    <source>
        <dbReference type="EMBL" id="ETN06643.1"/>
    </source>
</evidence>
<dbReference type="Proteomes" id="UP000018817">
    <property type="component" value="Unassembled WGS sequence"/>
</dbReference>
<reference evidence="4" key="1">
    <citation type="submission" date="2011-12" db="EMBL/GenBank/DDBJ databases">
        <authorList>
            <consortium name="The Broad Institute Genome Sequencing Platform"/>
            <person name="Russ C."/>
            <person name="Tyler B."/>
            <person name="Panabieres F."/>
            <person name="Shan W."/>
            <person name="Tripathy S."/>
            <person name="Grunwald N."/>
            <person name="Machado M."/>
            <person name="Young S.K."/>
            <person name="Zeng Q."/>
            <person name="Gargeya S."/>
            <person name="Fitzgerald M."/>
            <person name="Haas B."/>
            <person name="Abouelleil A."/>
            <person name="Alvarado L."/>
            <person name="Arachchi H.M."/>
            <person name="Berlin A."/>
            <person name="Chapman S.B."/>
            <person name="Gearin G."/>
            <person name="Goldberg J."/>
            <person name="Griggs A."/>
            <person name="Gujja S."/>
            <person name="Hansen M."/>
            <person name="Heiman D."/>
            <person name="Howarth C."/>
            <person name="Larimer J."/>
            <person name="Lui A."/>
            <person name="MacDonald P.J.P."/>
            <person name="McCowen C."/>
            <person name="Montmayeur A."/>
            <person name="Murphy C."/>
            <person name="Neiman D."/>
            <person name="Pearson M."/>
            <person name="Priest M."/>
            <person name="Roberts A."/>
            <person name="Saif S."/>
            <person name="Shea T."/>
            <person name="Sisk P."/>
            <person name="Stolte C."/>
            <person name="Sykes S."/>
            <person name="Wortman J."/>
            <person name="Nusbaum C."/>
            <person name="Birren B."/>
        </authorList>
    </citation>
    <scope>NUCLEOTIDE SEQUENCE [LARGE SCALE GENOMIC DNA]</scope>
    <source>
        <strain evidence="4">INRA-310</strain>
    </source>
</reference>
<protein>
    <recommendedName>
        <fullName evidence="2">SAP domain-containing protein</fullName>
    </recommendedName>
</protein>
<gene>
    <name evidence="3" type="ORF">PPTG_12710</name>
</gene>
<organism evidence="3 4">
    <name type="scientific">Phytophthora nicotianae (strain INRA-310)</name>
    <name type="common">Phytophthora parasitica</name>
    <dbReference type="NCBI Taxonomy" id="761204"/>
    <lineage>
        <taxon>Eukaryota</taxon>
        <taxon>Sar</taxon>
        <taxon>Stramenopiles</taxon>
        <taxon>Oomycota</taxon>
        <taxon>Peronosporomycetes</taxon>
        <taxon>Peronosporales</taxon>
        <taxon>Peronosporaceae</taxon>
        <taxon>Phytophthora</taxon>
    </lineage>
</organism>
<reference evidence="3 4" key="2">
    <citation type="submission" date="2013-11" db="EMBL/GenBank/DDBJ databases">
        <title>The Genome Sequence of Phytophthora parasitica INRA-310.</title>
        <authorList>
            <consortium name="The Broad Institute Genomics Platform"/>
            <person name="Russ C."/>
            <person name="Tyler B."/>
            <person name="Panabieres F."/>
            <person name="Shan W."/>
            <person name="Tripathy S."/>
            <person name="Grunwald N."/>
            <person name="Machado M."/>
            <person name="Johnson C.S."/>
            <person name="Arredondo F."/>
            <person name="Hong C."/>
            <person name="Coffey M."/>
            <person name="Young S.K."/>
            <person name="Zeng Q."/>
            <person name="Gargeya S."/>
            <person name="Fitzgerald M."/>
            <person name="Abouelleil A."/>
            <person name="Alvarado L."/>
            <person name="Chapman S.B."/>
            <person name="Gainer-Dewar J."/>
            <person name="Goldberg J."/>
            <person name="Griggs A."/>
            <person name="Gujja S."/>
            <person name="Hansen M."/>
            <person name="Howarth C."/>
            <person name="Imamovic A."/>
            <person name="Ireland A."/>
            <person name="Larimer J."/>
            <person name="McCowan C."/>
            <person name="Murphy C."/>
            <person name="Pearson M."/>
            <person name="Poon T.W."/>
            <person name="Priest M."/>
            <person name="Roberts A."/>
            <person name="Saif S."/>
            <person name="Shea T."/>
            <person name="Sykes S."/>
            <person name="Wortman J."/>
            <person name="Nusbaum C."/>
            <person name="Birren B."/>
        </authorList>
    </citation>
    <scope>NUCLEOTIDE SEQUENCE [LARGE SCALE GENOMIC DNA]</scope>
    <source>
        <strain evidence="3 4">INRA-310</strain>
    </source>
</reference>
<name>W2Q098_PHYN3</name>
<dbReference type="SMART" id="SM00513">
    <property type="entry name" value="SAP"/>
    <property type="match status" value="1"/>
</dbReference>
<sequence length="963" mass="107872">MADSDTEELLSERGDDDELDSSTLSKWKFVDETLVELGIDDVEQYLLAKARLEVPRVTERLMTRMYGKHSRPLQPELPVEDIIQLWLDPTVLMLTKQHINANLDANEFATVNEVKKLLEVELWLCFYSISPTKFYAKENKKYYPPANKAMKRKRYYTLLNALGTPSAAIYNTSDFWNAPFSPDRHLSQAMDAMRRVCPEIGFVNEVSIASLDDDLLRLRSKSVDDLGLTRTRNPAKGFGPVQHGIVSLVTGLFLCSHVASRGETVVDVLRILMRSLCGVSADSQIKLPGVVFALDRGYQSKEVNRQIMECGGIVIGTHKRDRSFPFTYGKLGTQGQTVMTEKGAKTTKWATMKNSVSSTKITSTMCALAYRSGLGSVVLCNTSLKSAGPGKWSYIPLPRPQQAHPDMHGNEFASFERRVLILTECQRTPDWFLMRQFRITGLVAVQILRAIAKASESPDELEQTSESRCSVYHNLAQHTSVQLVQRILGILTDSISGESRSSAGSEIPSESALGKMKNKELQQMCRDQGLTVSGNKRELISRLLNGESDTNSTKNTIKSPAAALLSAWFLAPISSTDMKVGSKNEENICSRVPRFIEAHSDFRILQTKSYGLLCCPEERYLAFSPDDIALVTRLSSNDSFFAVLEYKTKTRGNTVDTERNIAVRCGKFASVKLDSHSDSRYLKTLIPDQGHRSQLLHNIISGSIRDGFIVHASSTAIIRVVHVVIGDDIVDSYRLAFLKIKEACMDWIYTPDAPVPPFTADELGHCGDVSTLKQHISLWRIVVAKTEERGGPLPAAKHIIPSVIAIWNRVKGGIDVYSRYLKNIKPSHEHLPPLAALWLRFLMTLVYNAFQSAQLLSGTAFLMDEDRCKSYSIYQQHKNENASFRDFCRDAASCLGGNANDDDSIDEPRRPLSEVDTNVLSANELGSILLKPHSFAYRVRDHFDDDPEWRKLRNSSRELHNEV</sequence>
<dbReference type="InterPro" id="IPR003034">
    <property type="entry name" value="SAP_dom"/>
</dbReference>
<dbReference type="AlphaFoldDB" id="W2Q098"/>
<dbReference type="InterPro" id="IPR036361">
    <property type="entry name" value="SAP_dom_sf"/>
</dbReference>
<proteinExistence type="predicted"/>
<dbReference type="PROSITE" id="PS50800">
    <property type="entry name" value="SAP"/>
    <property type="match status" value="1"/>
</dbReference>
<feature type="region of interest" description="Disordered" evidence="1">
    <location>
        <begin position="1"/>
        <end position="20"/>
    </location>
</feature>
<dbReference type="Pfam" id="PF02037">
    <property type="entry name" value="SAP"/>
    <property type="match status" value="1"/>
</dbReference>
<dbReference type="GeneID" id="20182135"/>
<feature type="domain" description="SAP" evidence="2">
    <location>
        <begin position="513"/>
        <end position="547"/>
    </location>
</feature>
<dbReference type="OrthoDB" id="125260at2759"/>